<gene>
    <name evidence="2" type="primary">Bm1278</name>
    <name evidence="2" type="ORF">BM_Bm1278</name>
</gene>
<evidence type="ECO:0000256" key="1">
    <source>
        <dbReference type="SAM" id="Phobius"/>
    </source>
</evidence>
<dbReference type="AlphaFoldDB" id="A0A1U7F0S5"/>
<keyword evidence="1" id="KW-0472">Membrane</keyword>
<feature type="transmembrane region" description="Helical" evidence="1">
    <location>
        <begin position="20"/>
        <end position="41"/>
    </location>
</feature>
<proteinExistence type="predicted"/>
<evidence type="ECO:0000313" key="2">
    <source>
        <dbReference type="EMBL" id="CDP94899.1"/>
    </source>
</evidence>
<keyword evidence="1" id="KW-1133">Transmembrane helix</keyword>
<reference evidence="2" key="1">
    <citation type="journal article" date="2007" name="Science">
        <title>Draft genome of the filarial nematode parasite Brugia malayi.</title>
        <authorList>
            <person name="Ghedin E."/>
            <person name="Wang S."/>
            <person name="Spiro D."/>
            <person name="Caler E."/>
            <person name="Zhao Q."/>
            <person name="Crabtree J."/>
            <person name="Allen J.E."/>
            <person name="Delcher A.L."/>
            <person name="Guiliano D.B."/>
            <person name="Miranda-Saavedra D."/>
            <person name="Angiuoli S.V."/>
            <person name="Creasy T."/>
            <person name="Amedeo P."/>
            <person name="Haas B."/>
            <person name="El-Sayed N.M."/>
            <person name="Wortman J.R."/>
            <person name="Feldblyum T."/>
            <person name="Tallon L."/>
            <person name="Schatz M."/>
            <person name="Shumway M."/>
            <person name="Koo H."/>
            <person name="Salzberg S.L."/>
            <person name="Schobel S."/>
            <person name="Pertea M."/>
            <person name="Pop M."/>
            <person name="White O."/>
            <person name="Barton G.J."/>
            <person name="Carlow C.K."/>
            <person name="Crawford M.J."/>
            <person name="Daub J."/>
            <person name="Dimmic M.W."/>
            <person name="Estes C.F."/>
            <person name="Foster J.M."/>
            <person name="Ganatra M."/>
            <person name="Gregory W.F."/>
            <person name="Johnson N.M."/>
            <person name="Jin J."/>
            <person name="Komuniecki R."/>
            <person name="Korf I."/>
            <person name="Kumar S."/>
            <person name="Laney S."/>
            <person name="Li B.W."/>
            <person name="Li W."/>
            <person name="Lindblom T.H."/>
            <person name="Lustigman S."/>
            <person name="Ma D."/>
            <person name="Maina C.V."/>
            <person name="Martin D.M."/>
            <person name="McCarter J.P."/>
            <person name="McReynolds L."/>
            <person name="Mitreva M."/>
            <person name="Nutman T.B."/>
            <person name="Parkinson J."/>
            <person name="Peregrin-Alvarez J.M."/>
            <person name="Poole C."/>
            <person name="Ren Q."/>
            <person name="Saunders L."/>
            <person name="Sluder A.E."/>
            <person name="Smith K."/>
            <person name="Stanke M."/>
            <person name="Unnasch T.R."/>
            <person name="Ware J."/>
            <person name="Wei A.D."/>
            <person name="Weil G."/>
            <person name="Williams D.J."/>
            <person name="Zhang Y."/>
            <person name="Williams S.A."/>
            <person name="Fraser-Liggett C."/>
            <person name="Slatko B."/>
            <person name="Blaxter M.L."/>
            <person name="Scott A.L."/>
        </authorList>
    </citation>
    <scope>NUCLEOTIDE SEQUENCE</scope>
    <source>
        <strain evidence="2">FR3</strain>
    </source>
</reference>
<dbReference type="EMBL" id="LN856931">
    <property type="protein sequence ID" value="CDP94899.1"/>
    <property type="molecule type" value="Genomic_DNA"/>
</dbReference>
<protein>
    <submittedName>
        <fullName evidence="2">Bm1278</fullName>
    </submittedName>
</protein>
<keyword evidence="1" id="KW-0812">Transmembrane</keyword>
<organism evidence="2">
    <name type="scientific">Brugia malayi</name>
    <name type="common">Filarial nematode worm</name>
    <dbReference type="NCBI Taxonomy" id="6279"/>
    <lineage>
        <taxon>Eukaryota</taxon>
        <taxon>Metazoa</taxon>
        <taxon>Ecdysozoa</taxon>
        <taxon>Nematoda</taxon>
        <taxon>Chromadorea</taxon>
        <taxon>Rhabditida</taxon>
        <taxon>Spirurina</taxon>
        <taxon>Spiruromorpha</taxon>
        <taxon>Filarioidea</taxon>
        <taxon>Onchocercidae</taxon>
        <taxon>Brugia</taxon>
    </lineage>
</organism>
<accession>A0A1U7F0S5</accession>
<sequence>MQTQAINLQKTTSSETLIPLPFRLFCYGCMISLLITVRSSLFQDLKKIQPKLPKAMHCPRL</sequence>
<name>A0A1U7F0S5_BRUMA</name>
<reference evidence="2" key="2">
    <citation type="submission" date="2012-12" db="EMBL/GenBank/DDBJ databases">
        <authorList>
            <consortium name="WormBase Consortium"/>
            <person name="Ghedin E."/>
            <person name="Paulini M."/>
        </authorList>
    </citation>
    <scope>NUCLEOTIDE SEQUENCE</scope>
    <source>
        <strain evidence="2">FR3</strain>
    </source>
</reference>